<organism evidence="1 2">
    <name type="scientific">Puccinia striiformis f. sp. tritici</name>
    <dbReference type="NCBI Taxonomy" id="168172"/>
    <lineage>
        <taxon>Eukaryota</taxon>
        <taxon>Fungi</taxon>
        <taxon>Dikarya</taxon>
        <taxon>Basidiomycota</taxon>
        <taxon>Pucciniomycotina</taxon>
        <taxon>Pucciniomycetes</taxon>
        <taxon>Pucciniales</taxon>
        <taxon>Pucciniaceae</taxon>
        <taxon>Puccinia</taxon>
    </lineage>
</organism>
<accession>A0ACC0DX50</accession>
<evidence type="ECO:0000313" key="1">
    <source>
        <dbReference type="EMBL" id="KAI7940019.1"/>
    </source>
</evidence>
<sequence>MVRYSKRKACIKALENTLENNFTSQAIMDALGANDDDSSNKADSGSSLDEEDLNTDLMFYLQAVHSQQYFGPHSALKGRFQSLKGLRLRIGDGRDQIRALDAWIMACGVLHNFLNQGDDFDSEDQDLNPGVHIPRSEVQSTSGASTQRATVAGRLQREKVKAQALASNQ</sequence>
<reference evidence="2" key="1">
    <citation type="journal article" date="2018" name="BMC Genomics">
        <title>Genomic insights into host adaptation between the wheat stripe rust pathogen (Puccinia striiformis f. sp. tritici) and the barley stripe rust pathogen (Puccinia striiformis f. sp. hordei).</title>
        <authorList>
            <person name="Xia C."/>
            <person name="Wang M."/>
            <person name="Yin C."/>
            <person name="Cornejo O.E."/>
            <person name="Hulbert S.H."/>
            <person name="Chen X."/>
        </authorList>
    </citation>
    <scope>NUCLEOTIDE SEQUENCE [LARGE SCALE GENOMIC DNA]</scope>
    <source>
        <strain evidence="2">93-210</strain>
    </source>
</reference>
<keyword evidence="2" id="KW-1185">Reference proteome</keyword>
<protein>
    <submittedName>
        <fullName evidence="1">Uncharacterized protein</fullName>
    </submittedName>
</protein>
<name>A0ACC0DX50_9BASI</name>
<dbReference type="Proteomes" id="UP001060170">
    <property type="component" value="Chromosome 14"/>
</dbReference>
<evidence type="ECO:0000313" key="2">
    <source>
        <dbReference type="Proteomes" id="UP001060170"/>
    </source>
</evidence>
<proteinExistence type="predicted"/>
<dbReference type="EMBL" id="CM045878">
    <property type="protein sequence ID" value="KAI7940019.1"/>
    <property type="molecule type" value="Genomic_DNA"/>
</dbReference>
<reference evidence="1 2" key="3">
    <citation type="journal article" date="2022" name="Microbiol. Spectr.">
        <title>Folding features and dynamics of 3D genome architecture in plant fungal pathogens.</title>
        <authorList>
            <person name="Xia C."/>
        </authorList>
    </citation>
    <scope>NUCLEOTIDE SEQUENCE [LARGE SCALE GENOMIC DNA]</scope>
    <source>
        <strain evidence="1 2">93-210</strain>
    </source>
</reference>
<gene>
    <name evidence="1" type="ORF">MJO28_013671</name>
</gene>
<reference evidence="2" key="2">
    <citation type="journal article" date="2018" name="Mol. Plant Microbe Interact.">
        <title>Genome sequence resources for the wheat stripe rust pathogen (Puccinia striiformis f. sp. tritici) and the barley stripe rust pathogen (Puccinia striiformis f. sp. hordei).</title>
        <authorList>
            <person name="Xia C."/>
            <person name="Wang M."/>
            <person name="Yin C."/>
            <person name="Cornejo O.E."/>
            <person name="Hulbert S.H."/>
            <person name="Chen X."/>
        </authorList>
    </citation>
    <scope>NUCLEOTIDE SEQUENCE [LARGE SCALE GENOMIC DNA]</scope>
    <source>
        <strain evidence="2">93-210</strain>
    </source>
</reference>
<comment type="caution">
    <text evidence="1">The sequence shown here is derived from an EMBL/GenBank/DDBJ whole genome shotgun (WGS) entry which is preliminary data.</text>
</comment>